<dbReference type="Proteomes" id="UP000887578">
    <property type="component" value="Unplaced"/>
</dbReference>
<proteinExistence type="predicted"/>
<reference evidence="3" key="1">
    <citation type="submission" date="2022-11" db="UniProtKB">
        <authorList>
            <consortium name="WormBaseParasite"/>
        </authorList>
    </citation>
    <scope>IDENTIFICATION</scope>
</reference>
<evidence type="ECO:0000313" key="2">
    <source>
        <dbReference type="Proteomes" id="UP000887578"/>
    </source>
</evidence>
<evidence type="ECO:0000256" key="1">
    <source>
        <dbReference type="SAM" id="MobiDB-lite"/>
    </source>
</evidence>
<accession>A0A914Q9X7</accession>
<keyword evidence="2" id="KW-1185">Reference proteome</keyword>
<evidence type="ECO:0000313" key="3">
    <source>
        <dbReference type="WBParaSite" id="PDA_v2.g23979.t1"/>
    </source>
</evidence>
<dbReference type="AlphaFoldDB" id="A0A914Q9X7"/>
<dbReference type="WBParaSite" id="PDA_v2.g23979.t1">
    <property type="protein sequence ID" value="PDA_v2.g23979.t1"/>
    <property type="gene ID" value="PDA_v2.g23979"/>
</dbReference>
<organism evidence="2 3">
    <name type="scientific">Panagrolaimus davidi</name>
    <dbReference type="NCBI Taxonomy" id="227884"/>
    <lineage>
        <taxon>Eukaryota</taxon>
        <taxon>Metazoa</taxon>
        <taxon>Ecdysozoa</taxon>
        <taxon>Nematoda</taxon>
        <taxon>Chromadorea</taxon>
        <taxon>Rhabditida</taxon>
        <taxon>Tylenchina</taxon>
        <taxon>Panagrolaimomorpha</taxon>
        <taxon>Panagrolaimoidea</taxon>
        <taxon>Panagrolaimidae</taxon>
        <taxon>Panagrolaimus</taxon>
    </lineage>
</organism>
<sequence length="171" mass="18418">MNDDHTCIPNSQLNNPMPTTPTSMPYYSDPIVAATHGTPPLTTSVSTAAAGPPSVSSRSFGESHNSNNTTIRDINNARDVKLGTNNDITDAGDVKIGTSKQTTFNQHTTNFIDCSNGSNKNNSARIHNDGTINFQSGNGNRNVKQSICNTNFNQHTTNFIVCFSDPLKPFV</sequence>
<feature type="region of interest" description="Disordered" evidence="1">
    <location>
        <begin position="38"/>
        <end position="72"/>
    </location>
</feature>
<feature type="compositionally biased region" description="Polar residues" evidence="1">
    <location>
        <begin position="54"/>
        <end position="72"/>
    </location>
</feature>
<name>A0A914Q9X7_9BILA</name>
<protein>
    <submittedName>
        <fullName evidence="3">Uncharacterized protein</fullName>
    </submittedName>
</protein>
<feature type="region of interest" description="Disordered" evidence="1">
    <location>
        <begin position="1"/>
        <end position="20"/>
    </location>
</feature>